<keyword evidence="2" id="KW-0479">Metal-binding</keyword>
<dbReference type="GO" id="GO:0003723">
    <property type="term" value="F:RNA binding"/>
    <property type="evidence" value="ECO:0007669"/>
    <property type="project" value="TreeGrafter"/>
</dbReference>
<evidence type="ECO:0000256" key="2">
    <source>
        <dbReference type="ARBA" id="ARBA00022723"/>
    </source>
</evidence>
<dbReference type="InterPro" id="IPR013085">
    <property type="entry name" value="U1-CZ_Znf_C2H2"/>
</dbReference>
<keyword evidence="6" id="KW-0175">Coiled coil</keyword>
<feature type="compositionally biased region" description="Basic and acidic residues" evidence="7">
    <location>
        <begin position="223"/>
        <end position="234"/>
    </location>
</feature>
<feature type="domain" description="Matrin-type" evidence="8">
    <location>
        <begin position="44"/>
        <end position="75"/>
    </location>
</feature>
<evidence type="ECO:0000256" key="1">
    <source>
        <dbReference type="ARBA" id="ARBA00004123"/>
    </source>
</evidence>
<protein>
    <recommendedName>
        <fullName evidence="8">Matrin-type domain-containing protein</fullName>
    </recommendedName>
</protein>
<dbReference type="PANTHER" id="PTHR13173:SF10">
    <property type="entry name" value="WW DOMAIN-BINDING PROTEIN 4"/>
    <property type="match status" value="1"/>
</dbReference>
<evidence type="ECO:0000256" key="4">
    <source>
        <dbReference type="ARBA" id="ARBA00022833"/>
    </source>
</evidence>
<dbReference type="InterPro" id="IPR036236">
    <property type="entry name" value="Znf_C2H2_sf"/>
</dbReference>
<evidence type="ECO:0000256" key="3">
    <source>
        <dbReference type="ARBA" id="ARBA00022771"/>
    </source>
</evidence>
<dbReference type="SUPFAM" id="SSF57667">
    <property type="entry name" value="beta-beta-alpha zinc fingers"/>
    <property type="match status" value="1"/>
</dbReference>
<dbReference type="Pfam" id="PF06220">
    <property type="entry name" value="zf-U1"/>
    <property type="match status" value="1"/>
</dbReference>
<sequence length="277" mass="31723">MEREKKTNPAVFFLSRLFPLSPKSRQLDSQPIDMADFWVSAQKHWCKYCKKFIANNKPSLEIHNNGRSHKEAVERFLRGVYRDGQVKKEEEEEKMRELQRIEKAAVQSFIHKGDRGSLSSTSSVSDYPRKSRPYPVATSSATPTPPPPTLEELQGKAPAIPQNLQGRDEWAIPAAIAEPGQWQTVLPTKEKSDVKPEKKKDTAATRDVPPEFLDDEQEDEEDLRNFKIREKEYPVDALVDDADDDKKKDTGGAMFKKRKLGKDGSKRKIRRKTEDND</sequence>
<feature type="compositionally biased region" description="Basic and acidic residues" evidence="7">
    <location>
        <begin position="261"/>
        <end position="277"/>
    </location>
</feature>
<dbReference type="Gene3D" id="3.30.160.60">
    <property type="entry name" value="Classic Zinc Finger"/>
    <property type="match status" value="1"/>
</dbReference>
<evidence type="ECO:0000256" key="7">
    <source>
        <dbReference type="SAM" id="MobiDB-lite"/>
    </source>
</evidence>
<dbReference type="PROSITE" id="PS50171">
    <property type="entry name" value="ZF_MATRIN"/>
    <property type="match status" value="1"/>
</dbReference>
<organism evidence="9">
    <name type="scientific">Lichtheimia ramosa</name>
    <dbReference type="NCBI Taxonomy" id="688394"/>
    <lineage>
        <taxon>Eukaryota</taxon>
        <taxon>Fungi</taxon>
        <taxon>Fungi incertae sedis</taxon>
        <taxon>Mucoromycota</taxon>
        <taxon>Mucoromycotina</taxon>
        <taxon>Mucoromycetes</taxon>
        <taxon>Mucorales</taxon>
        <taxon>Lichtheimiaceae</taxon>
        <taxon>Lichtheimia</taxon>
    </lineage>
</organism>
<evidence type="ECO:0000259" key="8">
    <source>
        <dbReference type="PROSITE" id="PS50171"/>
    </source>
</evidence>
<comment type="subcellular location">
    <subcellularLocation>
        <location evidence="1">Nucleus</location>
    </subcellularLocation>
</comment>
<dbReference type="AlphaFoldDB" id="A0A077X0Z3"/>
<dbReference type="PANTHER" id="PTHR13173">
    <property type="entry name" value="WW DOMAIN BINDING PROTEIN 4"/>
    <property type="match status" value="1"/>
</dbReference>
<dbReference type="GO" id="GO:0008270">
    <property type="term" value="F:zinc ion binding"/>
    <property type="evidence" value="ECO:0007669"/>
    <property type="project" value="UniProtKB-KW"/>
</dbReference>
<name>A0A077X0Z3_9FUNG</name>
<gene>
    <name evidence="9" type="ORF">LRAMOSA04902</name>
</gene>
<dbReference type="InterPro" id="IPR040023">
    <property type="entry name" value="WBP4"/>
</dbReference>
<proteinExistence type="predicted"/>
<keyword evidence="5" id="KW-0539">Nucleus</keyword>
<feature type="region of interest" description="Disordered" evidence="7">
    <location>
        <begin position="112"/>
        <end position="277"/>
    </location>
</feature>
<evidence type="ECO:0000256" key="6">
    <source>
        <dbReference type="SAM" id="Coils"/>
    </source>
</evidence>
<dbReference type="OrthoDB" id="191651at2759"/>
<evidence type="ECO:0000313" key="9">
    <source>
        <dbReference type="EMBL" id="CDS12717.1"/>
    </source>
</evidence>
<reference evidence="9" key="1">
    <citation type="journal article" date="2014" name="Genome Announc.">
        <title>De novo whole-genome sequence and genome annotation of Lichtheimia ramosa.</title>
        <authorList>
            <person name="Linde J."/>
            <person name="Schwartze V."/>
            <person name="Binder U."/>
            <person name="Lass-Florl C."/>
            <person name="Voigt K."/>
            <person name="Horn F."/>
        </authorList>
    </citation>
    <scope>NUCLEOTIDE SEQUENCE</scope>
    <source>
        <strain evidence="9">JMRC FSU:6197</strain>
    </source>
</reference>
<feature type="compositionally biased region" description="Acidic residues" evidence="7">
    <location>
        <begin position="212"/>
        <end position="222"/>
    </location>
</feature>
<dbReference type="GO" id="GO:0071011">
    <property type="term" value="C:precatalytic spliceosome"/>
    <property type="evidence" value="ECO:0007669"/>
    <property type="project" value="TreeGrafter"/>
</dbReference>
<dbReference type="InterPro" id="IPR000690">
    <property type="entry name" value="Matrin/U1-C_Znf_C2H2"/>
</dbReference>
<dbReference type="EMBL" id="LK023368">
    <property type="protein sequence ID" value="CDS12717.1"/>
    <property type="molecule type" value="Genomic_DNA"/>
</dbReference>
<dbReference type="InterPro" id="IPR003604">
    <property type="entry name" value="Matrin/U1-like-C_Znf_C2H2"/>
</dbReference>
<accession>A0A077X0Z3</accession>
<keyword evidence="4" id="KW-0862">Zinc</keyword>
<dbReference type="SMART" id="SM00451">
    <property type="entry name" value="ZnF_U1"/>
    <property type="match status" value="1"/>
</dbReference>
<feature type="compositionally biased region" description="Basic and acidic residues" evidence="7">
    <location>
        <begin position="188"/>
        <end position="204"/>
    </location>
</feature>
<feature type="coiled-coil region" evidence="6">
    <location>
        <begin position="81"/>
        <end position="108"/>
    </location>
</feature>
<evidence type="ECO:0000256" key="5">
    <source>
        <dbReference type="ARBA" id="ARBA00023242"/>
    </source>
</evidence>
<dbReference type="GO" id="GO:0000398">
    <property type="term" value="P:mRNA splicing, via spliceosome"/>
    <property type="evidence" value="ECO:0007669"/>
    <property type="project" value="InterPro"/>
</dbReference>
<keyword evidence="3" id="KW-0863">Zinc-finger</keyword>